<keyword evidence="3" id="KW-1185">Reference proteome</keyword>
<gene>
    <name evidence="2" type="ORF">GH714_041512</name>
</gene>
<organism evidence="2 3">
    <name type="scientific">Hevea brasiliensis</name>
    <name type="common">Para rubber tree</name>
    <name type="synonym">Siphonia brasiliensis</name>
    <dbReference type="NCBI Taxonomy" id="3981"/>
    <lineage>
        <taxon>Eukaryota</taxon>
        <taxon>Viridiplantae</taxon>
        <taxon>Streptophyta</taxon>
        <taxon>Embryophyta</taxon>
        <taxon>Tracheophyta</taxon>
        <taxon>Spermatophyta</taxon>
        <taxon>Magnoliopsida</taxon>
        <taxon>eudicotyledons</taxon>
        <taxon>Gunneridae</taxon>
        <taxon>Pentapetalae</taxon>
        <taxon>rosids</taxon>
        <taxon>fabids</taxon>
        <taxon>Malpighiales</taxon>
        <taxon>Euphorbiaceae</taxon>
        <taxon>Crotonoideae</taxon>
        <taxon>Micrandreae</taxon>
        <taxon>Hevea</taxon>
    </lineage>
</organism>
<dbReference type="Proteomes" id="UP000467840">
    <property type="component" value="Chromosome 15"/>
</dbReference>
<name>A0A6A6MQW1_HEVBR</name>
<protein>
    <submittedName>
        <fullName evidence="2">Uncharacterized protein</fullName>
    </submittedName>
</protein>
<dbReference type="EMBL" id="JAAGAX010000005">
    <property type="protein sequence ID" value="KAF2316171.1"/>
    <property type="molecule type" value="Genomic_DNA"/>
</dbReference>
<feature type="compositionally biased region" description="Gly residues" evidence="1">
    <location>
        <begin position="30"/>
        <end position="47"/>
    </location>
</feature>
<proteinExistence type="predicted"/>
<reference evidence="2 3" key="1">
    <citation type="journal article" date="2020" name="Mol. Plant">
        <title>The Chromosome-Based Rubber Tree Genome Provides New Insights into Spurge Genome Evolution and Rubber Biosynthesis.</title>
        <authorList>
            <person name="Liu J."/>
            <person name="Shi C."/>
            <person name="Shi C.C."/>
            <person name="Li W."/>
            <person name="Zhang Q.J."/>
            <person name="Zhang Y."/>
            <person name="Li K."/>
            <person name="Lu H.F."/>
            <person name="Shi C."/>
            <person name="Zhu S.T."/>
            <person name="Xiao Z.Y."/>
            <person name="Nan H."/>
            <person name="Yue Y."/>
            <person name="Zhu X.G."/>
            <person name="Wu Y."/>
            <person name="Hong X.N."/>
            <person name="Fan G.Y."/>
            <person name="Tong Y."/>
            <person name="Zhang D."/>
            <person name="Mao C.L."/>
            <person name="Liu Y.L."/>
            <person name="Hao S.J."/>
            <person name="Liu W.Q."/>
            <person name="Lv M.Q."/>
            <person name="Zhang H.B."/>
            <person name="Liu Y."/>
            <person name="Hu-Tang G.R."/>
            <person name="Wang J.P."/>
            <person name="Wang J.H."/>
            <person name="Sun Y.H."/>
            <person name="Ni S.B."/>
            <person name="Chen W.B."/>
            <person name="Zhang X.C."/>
            <person name="Jiao Y.N."/>
            <person name="Eichler E.E."/>
            <person name="Li G.H."/>
            <person name="Liu X."/>
            <person name="Gao L.Z."/>
        </authorList>
    </citation>
    <scope>NUCLEOTIDE SEQUENCE [LARGE SCALE GENOMIC DNA]</scope>
    <source>
        <strain evidence="3">cv. GT1</strain>
        <tissue evidence="2">Leaf</tissue>
    </source>
</reference>
<comment type="caution">
    <text evidence="2">The sequence shown here is derived from an EMBL/GenBank/DDBJ whole genome shotgun (WGS) entry which is preliminary data.</text>
</comment>
<feature type="region of interest" description="Disordered" evidence="1">
    <location>
        <begin position="1"/>
        <end position="48"/>
    </location>
</feature>
<evidence type="ECO:0000313" key="3">
    <source>
        <dbReference type="Proteomes" id="UP000467840"/>
    </source>
</evidence>
<evidence type="ECO:0000256" key="1">
    <source>
        <dbReference type="SAM" id="MobiDB-lite"/>
    </source>
</evidence>
<sequence length="77" mass="7391">MTHEELIQGTVDADIGGAEGDTDIGDARGSEGGTGGDTDIGGKGGSEGIELEDVGSFVVPRGSGGGAMGNIKADIGV</sequence>
<dbReference type="AlphaFoldDB" id="A0A6A6MQW1"/>
<evidence type="ECO:0000313" key="2">
    <source>
        <dbReference type="EMBL" id="KAF2316171.1"/>
    </source>
</evidence>
<accession>A0A6A6MQW1</accession>